<dbReference type="Proteomes" id="UP000436138">
    <property type="component" value="Chromosome"/>
</dbReference>
<dbReference type="SUPFAM" id="SSF52499">
    <property type="entry name" value="Isochorismatase-like hydrolases"/>
    <property type="match status" value="1"/>
</dbReference>
<dbReference type="Pfam" id="PF00857">
    <property type="entry name" value="Isochorismatase"/>
    <property type="match status" value="1"/>
</dbReference>
<keyword evidence="4" id="KW-1185">Reference proteome</keyword>
<keyword evidence="1" id="KW-0378">Hydrolase</keyword>
<name>A0A6I6N305_9ACTN</name>
<evidence type="ECO:0000259" key="2">
    <source>
        <dbReference type="Pfam" id="PF00857"/>
    </source>
</evidence>
<dbReference type="PANTHER" id="PTHR43540:SF1">
    <property type="entry name" value="ISOCHORISMATASE HYDROLASE"/>
    <property type="match status" value="1"/>
</dbReference>
<dbReference type="RefSeq" id="WP_158917775.1">
    <property type="nucleotide sequence ID" value="NZ_CP047020.1"/>
</dbReference>
<dbReference type="CDD" id="cd00431">
    <property type="entry name" value="cysteine_hydrolases"/>
    <property type="match status" value="1"/>
</dbReference>
<accession>A0A6I6N305</accession>
<dbReference type="InterPro" id="IPR050272">
    <property type="entry name" value="Isochorismatase-like_hydrls"/>
</dbReference>
<sequence length="189" mass="20871">MAVQALLVMDVQRSVVARLEDRAEGYLARIGSLVAAARAARIPLIHVTVRFRDGHPEINPENKAFAGLLGTDTLTESNPMTAIHPALEPRPEEPVVAKRFFGAFSGTDLDTLLRARGIDTLVLAGLATSGVVLGTLREATERQYRQIVLRDACDDLDPEVHRILLERVFPREADVMTIDEWIRTLPLEA</sequence>
<dbReference type="KEGG" id="sbro:GQF42_04260"/>
<evidence type="ECO:0000313" key="4">
    <source>
        <dbReference type="Proteomes" id="UP000436138"/>
    </source>
</evidence>
<dbReference type="PANTHER" id="PTHR43540">
    <property type="entry name" value="PEROXYUREIDOACRYLATE/UREIDOACRYLATE AMIDOHYDROLASE-RELATED"/>
    <property type="match status" value="1"/>
</dbReference>
<gene>
    <name evidence="3" type="ORF">GQF42_04260</name>
</gene>
<dbReference type="Gene3D" id="3.40.50.850">
    <property type="entry name" value="Isochorismatase-like"/>
    <property type="match status" value="1"/>
</dbReference>
<dbReference type="AlphaFoldDB" id="A0A6I6N305"/>
<evidence type="ECO:0000313" key="3">
    <source>
        <dbReference type="EMBL" id="QHA02606.1"/>
    </source>
</evidence>
<dbReference type="InterPro" id="IPR000868">
    <property type="entry name" value="Isochorismatase-like_dom"/>
</dbReference>
<evidence type="ECO:0000256" key="1">
    <source>
        <dbReference type="ARBA" id="ARBA00022801"/>
    </source>
</evidence>
<dbReference type="InterPro" id="IPR036380">
    <property type="entry name" value="Isochorismatase-like_sf"/>
</dbReference>
<protein>
    <submittedName>
        <fullName evidence="3">Isochorismatase family protein</fullName>
    </submittedName>
</protein>
<dbReference type="EMBL" id="CP047020">
    <property type="protein sequence ID" value="QHA02606.1"/>
    <property type="molecule type" value="Genomic_DNA"/>
</dbReference>
<proteinExistence type="predicted"/>
<feature type="domain" description="Isochorismatase-like" evidence="2">
    <location>
        <begin position="5"/>
        <end position="180"/>
    </location>
</feature>
<organism evidence="3 4">
    <name type="scientific">Streptomyces broussonetiae</name>
    <dbReference type="NCBI Taxonomy" id="2686304"/>
    <lineage>
        <taxon>Bacteria</taxon>
        <taxon>Bacillati</taxon>
        <taxon>Actinomycetota</taxon>
        <taxon>Actinomycetes</taxon>
        <taxon>Kitasatosporales</taxon>
        <taxon>Streptomycetaceae</taxon>
        <taxon>Streptomyces</taxon>
    </lineage>
</organism>
<reference evidence="3 4" key="1">
    <citation type="submission" date="2019-12" db="EMBL/GenBank/DDBJ databases">
        <title>Streptomyces sp. strain T44 isolated from rhizosphere soil of Broussonetia papyrifera.</title>
        <authorList>
            <person name="Mo P."/>
        </authorList>
    </citation>
    <scope>NUCLEOTIDE SEQUENCE [LARGE SCALE GENOMIC DNA]</scope>
    <source>
        <strain evidence="3 4">T44</strain>
    </source>
</reference>
<dbReference type="GO" id="GO:0016787">
    <property type="term" value="F:hydrolase activity"/>
    <property type="evidence" value="ECO:0007669"/>
    <property type="project" value="UniProtKB-KW"/>
</dbReference>